<keyword evidence="3" id="KW-0547">Nucleotide-binding</keyword>
<dbReference type="FunFam" id="3.40.50.300:FF:001091">
    <property type="entry name" value="Probable disease resistance protein At1g61300"/>
    <property type="match status" value="1"/>
</dbReference>
<dbReference type="InterPro" id="IPR056789">
    <property type="entry name" value="LRR_R13L1-DRL21"/>
</dbReference>
<dbReference type="InterPro" id="IPR041118">
    <property type="entry name" value="Rx_N"/>
</dbReference>
<dbReference type="GO" id="GO:0043531">
    <property type="term" value="F:ADP binding"/>
    <property type="evidence" value="ECO:0007669"/>
    <property type="project" value="InterPro"/>
</dbReference>
<dbReference type="Gene3D" id="1.20.5.4130">
    <property type="match status" value="1"/>
</dbReference>
<name>A0A371H0L3_MUCPR</name>
<dbReference type="SUPFAM" id="SSF52058">
    <property type="entry name" value="L domain-like"/>
    <property type="match status" value="2"/>
</dbReference>
<evidence type="ECO:0000256" key="3">
    <source>
        <dbReference type="ARBA" id="ARBA00022741"/>
    </source>
</evidence>
<feature type="domain" description="Disease resistance protein winged helix" evidence="9">
    <location>
        <begin position="428"/>
        <end position="496"/>
    </location>
</feature>
<evidence type="ECO:0000256" key="6">
    <source>
        <dbReference type="SAM" id="SignalP"/>
    </source>
</evidence>
<feature type="domain" description="R13L1/DRL21-like LRR repeat region" evidence="10">
    <location>
        <begin position="686"/>
        <end position="808"/>
    </location>
</feature>
<evidence type="ECO:0000259" key="8">
    <source>
        <dbReference type="Pfam" id="PF18052"/>
    </source>
</evidence>
<proteinExistence type="predicted"/>
<keyword evidence="1" id="KW-0433">Leucine-rich repeat</keyword>
<keyword evidence="4" id="KW-0611">Plant defense</keyword>
<keyword evidence="2" id="KW-0677">Repeat</keyword>
<dbReference type="PANTHER" id="PTHR36766:SF40">
    <property type="entry name" value="DISEASE RESISTANCE PROTEIN RGA3"/>
    <property type="match status" value="1"/>
</dbReference>
<dbReference type="Pfam" id="PF18052">
    <property type="entry name" value="Rx_N"/>
    <property type="match status" value="1"/>
</dbReference>
<feature type="non-terminal residue" evidence="11">
    <location>
        <position position="1"/>
    </location>
</feature>
<accession>A0A371H0L3</accession>
<dbReference type="FunFam" id="1.10.10.10:FF:000322">
    <property type="entry name" value="Probable disease resistance protein At1g63360"/>
    <property type="match status" value="1"/>
</dbReference>
<evidence type="ECO:0000259" key="9">
    <source>
        <dbReference type="Pfam" id="PF23559"/>
    </source>
</evidence>
<dbReference type="PRINTS" id="PR00364">
    <property type="entry name" value="DISEASERSIST"/>
</dbReference>
<dbReference type="InterPro" id="IPR027417">
    <property type="entry name" value="P-loop_NTPase"/>
</dbReference>
<dbReference type="Pfam" id="PF23559">
    <property type="entry name" value="WHD_DRP"/>
    <property type="match status" value="1"/>
</dbReference>
<reference evidence="11" key="1">
    <citation type="submission" date="2018-05" db="EMBL/GenBank/DDBJ databases">
        <title>Draft genome of Mucuna pruriens seed.</title>
        <authorList>
            <person name="Nnadi N.E."/>
            <person name="Vos R."/>
            <person name="Hasami M.H."/>
            <person name="Devisetty U.K."/>
            <person name="Aguiy J.C."/>
        </authorList>
    </citation>
    <scope>NUCLEOTIDE SEQUENCE [LARGE SCALE GENOMIC DNA]</scope>
    <source>
        <strain evidence="11">JCA_2017</strain>
    </source>
</reference>
<evidence type="ECO:0000313" key="12">
    <source>
        <dbReference type="Proteomes" id="UP000257109"/>
    </source>
</evidence>
<feature type="signal peptide" evidence="6">
    <location>
        <begin position="1"/>
        <end position="19"/>
    </location>
</feature>
<organism evidence="11 12">
    <name type="scientific">Mucuna pruriens</name>
    <name type="common">Velvet bean</name>
    <name type="synonym">Dolichos pruriens</name>
    <dbReference type="NCBI Taxonomy" id="157652"/>
    <lineage>
        <taxon>Eukaryota</taxon>
        <taxon>Viridiplantae</taxon>
        <taxon>Streptophyta</taxon>
        <taxon>Embryophyta</taxon>
        <taxon>Tracheophyta</taxon>
        <taxon>Spermatophyta</taxon>
        <taxon>Magnoliopsida</taxon>
        <taxon>eudicotyledons</taxon>
        <taxon>Gunneridae</taxon>
        <taxon>Pentapetalae</taxon>
        <taxon>rosids</taxon>
        <taxon>fabids</taxon>
        <taxon>Fabales</taxon>
        <taxon>Fabaceae</taxon>
        <taxon>Papilionoideae</taxon>
        <taxon>50 kb inversion clade</taxon>
        <taxon>NPAAA clade</taxon>
        <taxon>indigoferoid/millettioid clade</taxon>
        <taxon>Phaseoleae</taxon>
        <taxon>Mucuna</taxon>
    </lineage>
</organism>
<evidence type="ECO:0000259" key="7">
    <source>
        <dbReference type="Pfam" id="PF00931"/>
    </source>
</evidence>
<evidence type="ECO:0000313" key="11">
    <source>
        <dbReference type="EMBL" id="RDX96337.1"/>
    </source>
</evidence>
<dbReference type="GO" id="GO:0006952">
    <property type="term" value="P:defense response"/>
    <property type="evidence" value="ECO:0007669"/>
    <property type="project" value="UniProtKB-KW"/>
</dbReference>
<dbReference type="SUPFAM" id="SSF52540">
    <property type="entry name" value="P-loop containing nucleoside triphosphate hydrolases"/>
    <property type="match status" value="1"/>
</dbReference>
<evidence type="ECO:0000259" key="10">
    <source>
        <dbReference type="Pfam" id="PF25019"/>
    </source>
</evidence>
<dbReference type="EMBL" id="QJKJ01003907">
    <property type="protein sequence ID" value="RDX96337.1"/>
    <property type="molecule type" value="Genomic_DNA"/>
</dbReference>
<dbReference type="Proteomes" id="UP000257109">
    <property type="component" value="Unassembled WGS sequence"/>
</dbReference>
<dbReference type="OrthoDB" id="1733640at2759"/>
<dbReference type="PANTHER" id="PTHR36766">
    <property type="entry name" value="PLANT BROAD-SPECTRUM MILDEW RESISTANCE PROTEIN RPW8"/>
    <property type="match status" value="1"/>
</dbReference>
<dbReference type="Gene3D" id="1.10.8.430">
    <property type="entry name" value="Helical domain of apoptotic protease-activating factors"/>
    <property type="match status" value="1"/>
</dbReference>
<feature type="domain" description="NB-ARC" evidence="7">
    <location>
        <begin position="176"/>
        <end position="344"/>
    </location>
</feature>
<evidence type="ECO:0000256" key="4">
    <source>
        <dbReference type="ARBA" id="ARBA00022821"/>
    </source>
</evidence>
<dbReference type="InterPro" id="IPR002182">
    <property type="entry name" value="NB-ARC"/>
</dbReference>
<dbReference type="Gene3D" id="3.40.50.300">
    <property type="entry name" value="P-loop containing nucleotide triphosphate hydrolases"/>
    <property type="match status" value="1"/>
</dbReference>
<dbReference type="Gene3D" id="3.80.10.10">
    <property type="entry name" value="Ribonuclease Inhibitor"/>
    <property type="match status" value="2"/>
</dbReference>
<dbReference type="InterPro" id="IPR036388">
    <property type="entry name" value="WH-like_DNA-bd_sf"/>
</dbReference>
<dbReference type="Gene3D" id="1.10.10.10">
    <property type="entry name" value="Winged helix-like DNA-binding domain superfamily/Winged helix DNA-binding domain"/>
    <property type="match status" value="1"/>
</dbReference>
<evidence type="ECO:0000256" key="5">
    <source>
        <dbReference type="ARBA" id="ARBA00022840"/>
    </source>
</evidence>
<feature type="domain" description="Disease resistance N-terminal" evidence="8">
    <location>
        <begin position="11"/>
        <end position="105"/>
    </location>
</feature>
<keyword evidence="12" id="KW-1185">Reference proteome</keyword>
<dbReference type="GO" id="GO:0051707">
    <property type="term" value="P:response to other organism"/>
    <property type="evidence" value="ECO:0007669"/>
    <property type="project" value="UniProtKB-ARBA"/>
</dbReference>
<dbReference type="InterPro" id="IPR058922">
    <property type="entry name" value="WHD_DRP"/>
</dbReference>
<sequence length="1298" mass="147911">MLVELFCGALLSSFLQVLFDRLLSRQVLDYIRGRKLDEMLPVLNNLKLTLLSINAVVDDAEQKQFSDSYVKAWLDEVKGKVFDAEDVLDEIDYELSKSKLEAESHMSTSKVSNFESRMENVLKDLKLLSDQKDHLGLKNASSFEFGSGMGSKLSQKLPSTSLLVESVIYGREDDKKIIFNWVIPDNPNQLSILSIVGMGGVGKTTLVQHVYNHPKMEEATFDIKAWVCVSDDFDVLTVSRAILEAITNSKDDSGNLEMVHGKLKAKLTGKKFLLVLDDVWNERREKWEAVKTPLTYGAKGSIILVTTRSEKVASIMRSNKVHHLKQLQEDHCWDVFAKHALQDHDHEVNFELKEIGIKIVEKCKGLPLALKTIGSLLHTKVSISEWKRVMSSKIWDLPKEDSEVIPALLLSYHHLPSHLKRCFAYCALFPKDYVFVKKCLIQLWMTENFLQCPQQSKSPEEVGEQYFDDLLSRSFFQKSSKYETSFVMHDLLNDLAKYVCGDFCFRLGVDKAESIPKTTRHFSFAINHDHNFDVFWGLSDAERLRTFMPTNVEFNFGSWLCKMKISELFSKFKFLRNLSLSYCSSLTEVPESIKCLIHLRSLDLSGTYIKKLPKSTCSLYNLQILKLNSCPYLEELPLDLHKLINLRHLEFIDTNVKQVPMHLGNLKNLQVLSSFCVGKKSEFSVQQLGELNLHGRLSLEQLQNIENPSDALAAYLKNKTQLVELALGWNQNGESGDSWKEMKVLENLQPSRHLKKLSISNYGGKVFPNWFIDLSVVVSLSLANCKNCRRLPSFGVLPFLKDLSIEGCSSIVIIGADFYGSNSFSFQSLETLTFSCMYGWEEWECKAAVDAFPRLQHLSITFCPMLKGHLPKQLLGLKKLHISDSKQLVASAPMAPEIHELELQYCGKLQFDYQPTTLKRLTVNGQDMEASLLKSIELIVSNSSHSSLEYLYITDCPSMNISRCYNSLETLTITGDIDCLTTFKLDDFPKLCRLLLRCTNVQKFLLWQPHSHLKDLEICGSCSFEFINPKSQFEFISIEYELESDTSISDFDLNVSKTLFDMKPQFESYFGDGLSLPLQEKCELVNLKSQFESFPSKVLFAPCLERVTIERLENLESLPEILSPSLRELRILDCPKVELLPNGILPSNLKKLVISNCSKLMMSMRRALGANASLEDLYIGRVNVKSFPDKGFVPQSLTSLSIYDCPCLEKLDYQGLLYLFSLKELILHDCPRLQFLPEEGLPRSISTLKISGKCLLKLKSKDWPKIAHIKDVWVQYKQITSASSLKSHMQQFSQVYLH</sequence>
<dbReference type="GO" id="GO:0005524">
    <property type="term" value="F:ATP binding"/>
    <property type="evidence" value="ECO:0007669"/>
    <property type="project" value="UniProtKB-KW"/>
</dbReference>
<keyword evidence="6" id="KW-0732">Signal</keyword>
<dbReference type="Pfam" id="PF25019">
    <property type="entry name" value="LRR_R13L1-DRL21"/>
    <property type="match status" value="1"/>
</dbReference>
<evidence type="ECO:0000256" key="1">
    <source>
        <dbReference type="ARBA" id="ARBA00022614"/>
    </source>
</evidence>
<gene>
    <name evidence="11" type="primary">RPPL1</name>
    <name evidence="11" type="ORF">CR513_21009</name>
</gene>
<evidence type="ECO:0000256" key="2">
    <source>
        <dbReference type="ARBA" id="ARBA00022737"/>
    </source>
</evidence>
<dbReference type="InterPro" id="IPR032675">
    <property type="entry name" value="LRR_dom_sf"/>
</dbReference>
<protein>
    <submittedName>
        <fullName evidence="11">Disease resistance RPP13-like protein 1</fullName>
    </submittedName>
</protein>
<dbReference type="InterPro" id="IPR042197">
    <property type="entry name" value="Apaf_helical"/>
</dbReference>
<dbReference type="Pfam" id="PF00931">
    <property type="entry name" value="NB-ARC"/>
    <property type="match status" value="1"/>
</dbReference>
<feature type="chain" id="PRO_5016919547" evidence="6">
    <location>
        <begin position="20"/>
        <end position="1298"/>
    </location>
</feature>
<comment type="caution">
    <text evidence="11">The sequence shown here is derived from an EMBL/GenBank/DDBJ whole genome shotgun (WGS) entry which is preliminary data.</text>
</comment>
<keyword evidence="5" id="KW-0067">ATP-binding</keyword>